<dbReference type="SUPFAM" id="SSF47384">
    <property type="entry name" value="Homodimeric domain of signal transducing histidine kinase"/>
    <property type="match status" value="1"/>
</dbReference>
<feature type="transmembrane region" description="Helical" evidence="7">
    <location>
        <begin position="233"/>
        <end position="253"/>
    </location>
</feature>
<dbReference type="SMART" id="SM00388">
    <property type="entry name" value="HisKA"/>
    <property type="match status" value="1"/>
</dbReference>
<dbReference type="InterPro" id="IPR004358">
    <property type="entry name" value="Sig_transdc_His_kin-like_C"/>
</dbReference>
<dbReference type="Pfam" id="PF02518">
    <property type="entry name" value="HATPase_c"/>
    <property type="match status" value="1"/>
</dbReference>
<evidence type="ECO:0000313" key="9">
    <source>
        <dbReference type="EMBL" id="KGO80519.1"/>
    </source>
</evidence>
<protein>
    <recommendedName>
        <fullName evidence="2">histidine kinase</fullName>
        <ecNumber evidence="2">2.7.13.3</ecNumber>
    </recommendedName>
</protein>
<dbReference type="STRING" id="1406840.Q763_10925"/>
<dbReference type="CDD" id="cd00075">
    <property type="entry name" value="HATPase"/>
    <property type="match status" value="1"/>
</dbReference>
<keyword evidence="7" id="KW-0812">Transmembrane</keyword>
<evidence type="ECO:0000256" key="3">
    <source>
        <dbReference type="ARBA" id="ARBA00022553"/>
    </source>
</evidence>
<dbReference type="CDD" id="cd00082">
    <property type="entry name" value="HisKA"/>
    <property type="match status" value="1"/>
</dbReference>
<name>A0A0A2LKS9_9FLAO</name>
<comment type="caution">
    <text evidence="9">The sequence shown here is derived from an EMBL/GenBank/DDBJ whole genome shotgun (WGS) entry which is preliminary data.</text>
</comment>
<dbReference type="GO" id="GO:0000155">
    <property type="term" value="F:phosphorelay sensor kinase activity"/>
    <property type="evidence" value="ECO:0007669"/>
    <property type="project" value="InterPro"/>
</dbReference>
<keyword evidence="4" id="KW-0808">Transferase</keyword>
<proteinExistence type="predicted"/>
<reference evidence="9 10" key="1">
    <citation type="submission" date="2013-09" db="EMBL/GenBank/DDBJ databases">
        <authorList>
            <person name="Zeng Z."/>
            <person name="Chen C."/>
        </authorList>
    </citation>
    <scope>NUCLEOTIDE SEQUENCE [LARGE SCALE GENOMIC DNA]</scope>
    <source>
        <strain evidence="9 10">F44-8</strain>
    </source>
</reference>
<feature type="domain" description="Histidine kinase" evidence="8">
    <location>
        <begin position="272"/>
        <end position="482"/>
    </location>
</feature>
<evidence type="ECO:0000256" key="2">
    <source>
        <dbReference type="ARBA" id="ARBA00012438"/>
    </source>
</evidence>
<keyword evidence="10" id="KW-1185">Reference proteome</keyword>
<feature type="transmembrane region" description="Helical" evidence="7">
    <location>
        <begin position="7"/>
        <end position="26"/>
    </location>
</feature>
<comment type="catalytic activity">
    <reaction evidence="1">
        <text>ATP + protein L-histidine = ADP + protein N-phospho-L-histidine.</text>
        <dbReference type="EC" id="2.7.13.3"/>
    </reaction>
</comment>
<dbReference type="eggNOG" id="COG2205">
    <property type="taxonomic scope" value="Bacteria"/>
</dbReference>
<evidence type="ECO:0000313" key="10">
    <source>
        <dbReference type="Proteomes" id="UP000030129"/>
    </source>
</evidence>
<dbReference type="PRINTS" id="PR00344">
    <property type="entry name" value="BCTRLSENSOR"/>
</dbReference>
<dbReference type="InterPro" id="IPR003594">
    <property type="entry name" value="HATPase_dom"/>
</dbReference>
<dbReference type="InterPro" id="IPR005467">
    <property type="entry name" value="His_kinase_dom"/>
</dbReference>
<evidence type="ECO:0000256" key="6">
    <source>
        <dbReference type="ARBA" id="ARBA00023012"/>
    </source>
</evidence>
<dbReference type="InterPro" id="IPR036097">
    <property type="entry name" value="HisK_dim/P_sf"/>
</dbReference>
<dbReference type="Proteomes" id="UP000030129">
    <property type="component" value="Unassembled WGS sequence"/>
</dbReference>
<dbReference type="EC" id="2.7.13.3" evidence="2"/>
<keyword evidence="6" id="KW-0902">Two-component regulatory system</keyword>
<organism evidence="9 10">
    <name type="scientific">Flavobacterium beibuense F44-8</name>
    <dbReference type="NCBI Taxonomy" id="1406840"/>
    <lineage>
        <taxon>Bacteria</taxon>
        <taxon>Pseudomonadati</taxon>
        <taxon>Bacteroidota</taxon>
        <taxon>Flavobacteriia</taxon>
        <taxon>Flavobacteriales</taxon>
        <taxon>Flavobacteriaceae</taxon>
        <taxon>Flavobacterium</taxon>
    </lineage>
</organism>
<dbReference type="Pfam" id="PF00512">
    <property type="entry name" value="HisKA"/>
    <property type="match status" value="1"/>
</dbReference>
<dbReference type="GO" id="GO:0016036">
    <property type="term" value="P:cellular response to phosphate starvation"/>
    <property type="evidence" value="ECO:0007669"/>
    <property type="project" value="TreeGrafter"/>
</dbReference>
<keyword evidence="7" id="KW-1133">Transmembrane helix</keyword>
<keyword evidence="7" id="KW-0472">Membrane</keyword>
<sequence length="482" mass="54725">MKKNIRFIFILMSVCVAGITLLQLYYSYTNYTVKQASFEKDVEKAFSEAIDSAFVVRNENIVKEFEGWLRDTTFVTLSCKWDEIKQMPVFTIKERKLAGPGGQNELSMNVMEIQDRVDSLTPLVKDKFVTKMGDMVRSGLKKGMVWYYTQGIGERLSKRKDEMQIDINVLESEYTLALKRKGIELPFLLGVKGDSQSGFCSNSYNIGVKNPEDRQVWACFNNAELYLLKQLKWIIISSLLLIIITLFCFWYTAKVLLSQQKLSELKDDFISNMTHEIHSPLASVIITAEALKGFEMTKEERDNYIDIILYQSAKLTALTDDILTGVKLERKGQLANDEISLKDIAFTIIRDCSAKANIQYIGNDVVFRGDKKHIIAVLSNLVENAVKYNLEDDSVVDIKGEVKGKEVVITVSDNGPGIPNEYKQKVFDEFYRIPTGNVHTVKGYGLGLSYVKKVVKAHKGSVEVKDNHPKGSVFIIRIPYEV</sequence>
<evidence type="ECO:0000256" key="4">
    <source>
        <dbReference type="ARBA" id="ARBA00022679"/>
    </source>
</evidence>
<evidence type="ECO:0000256" key="5">
    <source>
        <dbReference type="ARBA" id="ARBA00022777"/>
    </source>
</evidence>
<dbReference type="GO" id="GO:0004721">
    <property type="term" value="F:phosphoprotein phosphatase activity"/>
    <property type="evidence" value="ECO:0007669"/>
    <property type="project" value="TreeGrafter"/>
</dbReference>
<dbReference type="EMBL" id="JRLV01000010">
    <property type="protein sequence ID" value="KGO80519.1"/>
    <property type="molecule type" value="Genomic_DNA"/>
</dbReference>
<dbReference type="SMART" id="SM00387">
    <property type="entry name" value="HATPase_c"/>
    <property type="match status" value="1"/>
</dbReference>
<dbReference type="InterPro" id="IPR036890">
    <property type="entry name" value="HATPase_C_sf"/>
</dbReference>
<dbReference type="InterPro" id="IPR003661">
    <property type="entry name" value="HisK_dim/P_dom"/>
</dbReference>
<evidence type="ECO:0000256" key="1">
    <source>
        <dbReference type="ARBA" id="ARBA00000085"/>
    </source>
</evidence>
<evidence type="ECO:0000259" key="8">
    <source>
        <dbReference type="PROSITE" id="PS50109"/>
    </source>
</evidence>
<dbReference type="GO" id="GO:0005886">
    <property type="term" value="C:plasma membrane"/>
    <property type="evidence" value="ECO:0007669"/>
    <property type="project" value="TreeGrafter"/>
</dbReference>
<dbReference type="Gene3D" id="3.30.565.10">
    <property type="entry name" value="Histidine kinase-like ATPase, C-terminal domain"/>
    <property type="match status" value="1"/>
</dbReference>
<keyword evidence="3" id="KW-0597">Phosphoprotein</keyword>
<dbReference type="Gene3D" id="1.10.287.130">
    <property type="match status" value="1"/>
</dbReference>
<dbReference type="RefSeq" id="WP_035134073.1">
    <property type="nucleotide sequence ID" value="NZ_JRLV01000010.1"/>
</dbReference>
<dbReference type="PANTHER" id="PTHR45453:SF1">
    <property type="entry name" value="PHOSPHATE REGULON SENSOR PROTEIN PHOR"/>
    <property type="match status" value="1"/>
</dbReference>
<dbReference type="AlphaFoldDB" id="A0A0A2LKS9"/>
<accession>A0A0A2LKS9</accession>
<keyword evidence="5" id="KW-0418">Kinase</keyword>
<dbReference type="InterPro" id="IPR050351">
    <property type="entry name" value="BphY/WalK/GraS-like"/>
</dbReference>
<gene>
    <name evidence="9" type="ORF">Q763_10925</name>
</gene>
<evidence type="ECO:0000256" key="7">
    <source>
        <dbReference type="SAM" id="Phobius"/>
    </source>
</evidence>
<dbReference type="PROSITE" id="PS50109">
    <property type="entry name" value="HIS_KIN"/>
    <property type="match status" value="1"/>
</dbReference>
<dbReference type="SUPFAM" id="SSF55874">
    <property type="entry name" value="ATPase domain of HSP90 chaperone/DNA topoisomerase II/histidine kinase"/>
    <property type="match status" value="1"/>
</dbReference>
<dbReference type="PANTHER" id="PTHR45453">
    <property type="entry name" value="PHOSPHATE REGULON SENSOR PROTEIN PHOR"/>
    <property type="match status" value="1"/>
</dbReference>